<gene>
    <name evidence="4" type="ORF">GSTUAT00000769001</name>
</gene>
<dbReference type="InterPro" id="IPR036034">
    <property type="entry name" value="PDZ_sf"/>
</dbReference>
<dbReference type="InterPro" id="IPR035269">
    <property type="entry name" value="PSMD9"/>
</dbReference>
<evidence type="ECO:0000256" key="2">
    <source>
        <dbReference type="ARBA" id="ARBA00068021"/>
    </source>
</evidence>
<dbReference type="InterPro" id="IPR040815">
    <property type="entry name" value="Nas2_N"/>
</dbReference>
<evidence type="ECO:0000259" key="3">
    <source>
        <dbReference type="Pfam" id="PF18265"/>
    </source>
</evidence>
<dbReference type="GO" id="GO:0005634">
    <property type="term" value="C:nucleus"/>
    <property type="evidence" value="ECO:0007669"/>
    <property type="project" value="TreeGrafter"/>
</dbReference>
<protein>
    <recommendedName>
        <fullName evidence="2">Probable 26S proteasome regulatory subunit p27</fullName>
    </recommendedName>
</protein>
<dbReference type="Pfam" id="PF18265">
    <property type="entry name" value="Nas2_N"/>
    <property type="match status" value="1"/>
</dbReference>
<reference evidence="4" key="1">
    <citation type="submission" date="2015-10" db="EMBL/GenBank/DDBJ databases">
        <authorList>
            <person name="Regsiter A."/>
            <person name="william w."/>
        </authorList>
    </citation>
    <scope>NUCLEOTIDE SEQUENCE</scope>
    <source>
        <strain evidence="4">Montdore</strain>
    </source>
</reference>
<name>A0A292Q5Y0_9PEZI</name>
<dbReference type="FunFam" id="2.30.42.10:FF:000107">
    <property type="entry name" value="26S proteasome non-ATPase regulatory subunit 9"/>
    <property type="match status" value="1"/>
</dbReference>
<feature type="domain" description="Nas2 N-terminal" evidence="3">
    <location>
        <begin position="43"/>
        <end position="120"/>
    </location>
</feature>
<dbReference type="PANTHER" id="PTHR12651">
    <property type="entry name" value="26S PROTEASOME NON-ATPASE REGULATORY SUBUNIT 9"/>
    <property type="match status" value="1"/>
</dbReference>
<proteinExistence type="predicted"/>
<dbReference type="Gene3D" id="2.30.42.10">
    <property type="match status" value="1"/>
</dbReference>
<keyword evidence="1" id="KW-0143">Chaperone</keyword>
<evidence type="ECO:0000256" key="1">
    <source>
        <dbReference type="ARBA" id="ARBA00023186"/>
    </source>
</evidence>
<dbReference type="AlphaFoldDB" id="A0A292Q5Y0"/>
<dbReference type="GO" id="GO:0070682">
    <property type="term" value="P:proteasome regulatory particle assembly"/>
    <property type="evidence" value="ECO:0007669"/>
    <property type="project" value="InterPro"/>
</dbReference>
<dbReference type="Proteomes" id="UP001412239">
    <property type="component" value="Unassembled WGS sequence"/>
</dbReference>
<evidence type="ECO:0000313" key="4">
    <source>
        <dbReference type="EMBL" id="CUS15149.1"/>
    </source>
</evidence>
<dbReference type="Gene3D" id="6.10.140.1710">
    <property type="match status" value="1"/>
</dbReference>
<sequence>MGLRTMDIHTPTIPSSSATTTVNALISPEDPPQTLESSRASLMALISRRDALEAELKALGSVLDSHGVTMTTPLTTFDGYPRDDIDVAQIRITRARIIPLRNDYKALMSEIEKGLHGLHALSAPTPDAPIPTASDGSGGSKSEAAEGIIEAPFARVNTVEPAGPAGVAGVRAGDLVKRFGGVGALDGASGGGGQDALGRVSGEVERFEGRVLRVLVSRRDNDGVWQNVNLEITPRAGWGGRGLLGCHLLPV</sequence>
<keyword evidence="5" id="KW-1185">Reference proteome</keyword>
<evidence type="ECO:0000313" key="5">
    <source>
        <dbReference type="Proteomes" id="UP001412239"/>
    </source>
</evidence>
<dbReference type="PANTHER" id="PTHR12651:SF1">
    <property type="entry name" value="26S PROTEASOME NON-ATPASE REGULATORY SUBUNIT 9"/>
    <property type="match status" value="1"/>
</dbReference>
<accession>A0A292Q5Y0</accession>
<dbReference type="EMBL" id="LN890950">
    <property type="protein sequence ID" value="CUS15149.1"/>
    <property type="molecule type" value="Genomic_DNA"/>
</dbReference>
<dbReference type="GO" id="GO:0005737">
    <property type="term" value="C:cytoplasm"/>
    <property type="evidence" value="ECO:0007669"/>
    <property type="project" value="TreeGrafter"/>
</dbReference>
<organism evidence="4 5">
    <name type="scientific">Tuber aestivum</name>
    <name type="common">summer truffle</name>
    <dbReference type="NCBI Taxonomy" id="59557"/>
    <lineage>
        <taxon>Eukaryota</taxon>
        <taxon>Fungi</taxon>
        <taxon>Dikarya</taxon>
        <taxon>Ascomycota</taxon>
        <taxon>Pezizomycotina</taxon>
        <taxon>Pezizomycetes</taxon>
        <taxon>Pezizales</taxon>
        <taxon>Tuberaceae</taxon>
        <taxon>Tuber</taxon>
    </lineage>
</organism>